<feature type="transmembrane region" description="Helical" evidence="1">
    <location>
        <begin position="111"/>
        <end position="131"/>
    </location>
</feature>
<dbReference type="RefSeq" id="WP_171165472.1">
    <property type="nucleotide sequence ID" value="NZ_CP053073.1"/>
</dbReference>
<sequence length="144" mass="16539">MRELDEIRLRFLYFFRNPEEFPAQLTLWWGALSAEVRLAVVGLLVVGALYILAYLRPAIGSFLAVILPYGWLNTDGMRKFFFRGTAAEFEKSWKKSGQPTRNRARYLADAFYYWGPVLIVFGALAMSFIAFGGHPRMVVQFDAK</sequence>
<gene>
    <name evidence="2" type="ORF">DSM104440_03775</name>
</gene>
<keyword evidence="1" id="KW-1133">Transmembrane helix</keyword>
<dbReference type="InParanoid" id="A0A6M4HDW8"/>
<evidence type="ECO:0000313" key="3">
    <source>
        <dbReference type="Proteomes" id="UP000503096"/>
    </source>
</evidence>
<proteinExistence type="predicted"/>
<feature type="transmembrane region" description="Helical" evidence="1">
    <location>
        <begin position="27"/>
        <end position="46"/>
    </location>
</feature>
<name>A0A6M4HDW8_9PROT</name>
<keyword evidence="1" id="KW-0812">Transmembrane</keyword>
<reference evidence="2 3" key="1">
    <citation type="submission" date="2020-04" db="EMBL/GenBank/DDBJ databases">
        <title>Usitatibacter rugosus gen. nov., sp. nov. and Usitatibacter palustris sp. nov., novel members of Usitatibacteraceae fam. nov. within the order Nitrosomonadales isolated from soil.</title>
        <authorList>
            <person name="Huber K.J."/>
            <person name="Neumann-Schaal M."/>
            <person name="Geppert A."/>
            <person name="Luckner M."/>
            <person name="Wanner G."/>
            <person name="Overmann J."/>
        </authorList>
    </citation>
    <scope>NUCLEOTIDE SEQUENCE [LARGE SCALE GENOMIC DNA]</scope>
    <source>
        <strain evidence="2 3">Swamp67</strain>
    </source>
</reference>
<keyword evidence="3" id="KW-1185">Reference proteome</keyword>
<dbReference type="Proteomes" id="UP000503096">
    <property type="component" value="Chromosome"/>
</dbReference>
<organism evidence="2 3">
    <name type="scientific">Usitatibacter palustris</name>
    <dbReference type="NCBI Taxonomy" id="2732487"/>
    <lineage>
        <taxon>Bacteria</taxon>
        <taxon>Pseudomonadati</taxon>
        <taxon>Pseudomonadota</taxon>
        <taxon>Betaproteobacteria</taxon>
        <taxon>Nitrosomonadales</taxon>
        <taxon>Usitatibacteraceae</taxon>
        <taxon>Usitatibacter</taxon>
    </lineage>
</organism>
<dbReference type="EMBL" id="CP053073">
    <property type="protein sequence ID" value="QJR16938.1"/>
    <property type="molecule type" value="Genomic_DNA"/>
</dbReference>
<accession>A0A6M4HDW8</accession>
<keyword evidence="1" id="KW-0472">Membrane</keyword>
<evidence type="ECO:0000256" key="1">
    <source>
        <dbReference type="SAM" id="Phobius"/>
    </source>
</evidence>
<evidence type="ECO:0000313" key="2">
    <source>
        <dbReference type="EMBL" id="QJR16938.1"/>
    </source>
</evidence>
<protein>
    <submittedName>
        <fullName evidence="2">Uncharacterized protein</fullName>
    </submittedName>
</protein>
<feature type="transmembrane region" description="Helical" evidence="1">
    <location>
        <begin position="53"/>
        <end position="72"/>
    </location>
</feature>
<dbReference type="AlphaFoldDB" id="A0A6M4HDW8"/>
<dbReference type="KEGG" id="upl:DSM104440_03775"/>